<dbReference type="GO" id="GO:0016592">
    <property type="term" value="C:mediator complex"/>
    <property type="evidence" value="ECO:0007669"/>
    <property type="project" value="InterPro"/>
</dbReference>
<comment type="function">
    <text evidence="8">Component of the Mediator complex, a coactivator involved in the regulated transcription of nearly all RNA polymerase II-dependent genes. Mediator functions as a bridge to convey information from gene-specific regulatory proteins to the basal RNA polymerase II transcription machinery. Mediator is recruited to promoters by direct interactions with regulatory proteins and serves as a scaffold for the assembly of a functional preinitiation complex with RNA polymerase II and the general transcription factors.</text>
</comment>
<evidence type="ECO:0000256" key="3">
    <source>
        <dbReference type="ARBA" id="ARBA00020634"/>
    </source>
</evidence>
<keyword evidence="11" id="KW-1185">Reference proteome</keyword>
<dbReference type="OrthoDB" id="344220at2759"/>
<comment type="subcellular location">
    <subcellularLocation>
        <location evidence="1 8">Nucleus</location>
    </subcellularLocation>
</comment>
<comment type="similarity">
    <text evidence="2 8">Belongs to the Mediator complex subunit 6 family.</text>
</comment>
<evidence type="ECO:0000313" key="12">
    <source>
        <dbReference type="RefSeq" id="XP_033536258.1"/>
    </source>
</evidence>
<evidence type="ECO:0000256" key="8">
    <source>
        <dbReference type="RuleBase" id="RU364143"/>
    </source>
</evidence>
<evidence type="ECO:0000256" key="1">
    <source>
        <dbReference type="ARBA" id="ARBA00004123"/>
    </source>
</evidence>
<keyword evidence="4 8" id="KW-0805">Transcription regulation</keyword>
<reference evidence="10 12" key="1">
    <citation type="submission" date="2020-01" db="EMBL/GenBank/DDBJ databases">
        <authorList>
            <consortium name="DOE Joint Genome Institute"/>
            <person name="Haridas S."/>
            <person name="Albert R."/>
            <person name="Binder M."/>
            <person name="Bloem J."/>
            <person name="Labutti K."/>
            <person name="Salamov A."/>
            <person name="Andreopoulos B."/>
            <person name="Baker S.E."/>
            <person name="Barry K."/>
            <person name="Bills G."/>
            <person name="Bluhm B.H."/>
            <person name="Cannon C."/>
            <person name="Castanera R."/>
            <person name="Culley D.E."/>
            <person name="Daum C."/>
            <person name="Ezra D."/>
            <person name="Gonzalez J.B."/>
            <person name="Henrissat B."/>
            <person name="Kuo A."/>
            <person name="Liang C."/>
            <person name="Lipzen A."/>
            <person name="Lutzoni F."/>
            <person name="Magnuson J."/>
            <person name="Mondo S."/>
            <person name="Nolan M."/>
            <person name="Ohm R."/>
            <person name="Pangilinan J."/>
            <person name="Park H.-J."/>
            <person name="Ramirez L."/>
            <person name="Alfaro M."/>
            <person name="Sun H."/>
            <person name="Tritt A."/>
            <person name="Yoshinaga Y."/>
            <person name="Zwiers L.-H."/>
            <person name="Turgeon B.G."/>
            <person name="Goodwin S.B."/>
            <person name="Spatafora J.W."/>
            <person name="Crous P.W."/>
            <person name="Grigoriev I.V."/>
        </authorList>
    </citation>
    <scope>NUCLEOTIDE SEQUENCE</scope>
    <source>
        <strain evidence="10 12">CBS 781.70</strain>
    </source>
</reference>
<reference evidence="12" key="2">
    <citation type="submission" date="2020-04" db="EMBL/GenBank/DDBJ databases">
        <authorList>
            <consortium name="NCBI Genome Project"/>
        </authorList>
    </citation>
    <scope>NUCLEOTIDE SEQUENCE</scope>
    <source>
        <strain evidence="12">CBS 781.70</strain>
    </source>
</reference>
<gene>
    <name evidence="8" type="primary">MED6</name>
    <name evidence="10 12" type="ORF">P152DRAFT_456898</name>
</gene>
<name>A0A6G1G973_9PEZI</name>
<dbReference type="InterPro" id="IPR007018">
    <property type="entry name" value="Mediator_Med6"/>
</dbReference>
<dbReference type="RefSeq" id="XP_033536258.1">
    <property type="nucleotide sequence ID" value="XM_033679113.1"/>
</dbReference>
<organism evidence="10">
    <name type="scientific">Eremomyces bilateralis CBS 781.70</name>
    <dbReference type="NCBI Taxonomy" id="1392243"/>
    <lineage>
        <taxon>Eukaryota</taxon>
        <taxon>Fungi</taxon>
        <taxon>Dikarya</taxon>
        <taxon>Ascomycota</taxon>
        <taxon>Pezizomycotina</taxon>
        <taxon>Dothideomycetes</taxon>
        <taxon>Dothideomycetes incertae sedis</taxon>
        <taxon>Eremomycetales</taxon>
        <taxon>Eremomycetaceae</taxon>
        <taxon>Eremomyces</taxon>
    </lineage>
</organism>
<keyword evidence="8" id="KW-0010">Activator</keyword>
<dbReference type="Gene3D" id="3.10.450.580">
    <property type="entry name" value="Mediator complex, subunit Med6"/>
    <property type="match status" value="1"/>
</dbReference>
<feature type="compositionally biased region" description="Polar residues" evidence="9">
    <location>
        <begin position="255"/>
        <end position="285"/>
    </location>
</feature>
<dbReference type="InterPro" id="IPR038566">
    <property type="entry name" value="Mediator_Med6_sf"/>
</dbReference>
<comment type="subunit">
    <text evidence="8">Component of the Mediator complex.</text>
</comment>
<sequence>MEIQLDEIQWRLPQAVEFYRGVHTDSVHLYFMNSPFFDPTSNNGVLRQQSELNPAMQYLLRSRADFENRLKTMQGLEFMVVQEPQQLSDGQDTGIWIIRKQERQKRPGKEDELTVLGSYFVVGEDVYQAPSIGDIIRNRLLSVTTSLTSLLSLTSSLPLFNSAEGYSYLPPTSKDLQLSTIATSRSPSRANTPGSDTFQQPGHEPSSDEKSDLSLLWDSFQLASRYGSEFADENPLLGEPGSFVFSSTSEHLQTQASKVTSSQKSATNVTSSFASGVSTPTSVSRKPTPVPISAGPESRQGVLPPVRKGSKAPGTGSTPTTPISAGGTGKISFKRRKSKPPGTEEIG</sequence>
<dbReference type="Pfam" id="PF04934">
    <property type="entry name" value="Med6"/>
    <property type="match status" value="1"/>
</dbReference>
<evidence type="ECO:0000256" key="6">
    <source>
        <dbReference type="ARBA" id="ARBA00023242"/>
    </source>
</evidence>
<feature type="compositionally biased region" description="Polar residues" evidence="9">
    <location>
        <begin position="183"/>
        <end position="200"/>
    </location>
</feature>
<protein>
    <recommendedName>
        <fullName evidence="3 8">Mediator of RNA polymerase II transcription subunit 6</fullName>
    </recommendedName>
    <alternativeName>
        <fullName evidence="7 8">Mediator complex subunit 6</fullName>
    </alternativeName>
</protein>
<evidence type="ECO:0000256" key="2">
    <source>
        <dbReference type="ARBA" id="ARBA00007526"/>
    </source>
</evidence>
<evidence type="ECO:0000313" key="11">
    <source>
        <dbReference type="Proteomes" id="UP000504638"/>
    </source>
</evidence>
<proteinExistence type="inferred from homology"/>
<keyword evidence="5 8" id="KW-0804">Transcription</keyword>
<evidence type="ECO:0000256" key="4">
    <source>
        <dbReference type="ARBA" id="ARBA00023015"/>
    </source>
</evidence>
<dbReference type="GO" id="GO:0006357">
    <property type="term" value="P:regulation of transcription by RNA polymerase II"/>
    <property type="evidence" value="ECO:0007669"/>
    <property type="project" value="InterPro"/>
</dbReference>
<keyword evidence="6 8" id="KW-0539">Nucleus</keyword>
<feature type="region of interest" description="Disordered" evidence="9">
    <location>
        <begin position="255"/>
        <end position="347"/>
    </location>
</feature>
<dbReference type="Proteomes" id="UP000504638">
    <property type="component" value="Unplaced"/>
</dbReference>
<evidence type="ECO:0000256" key="5">
    <source>
        <dbReference type="ARBA" id="ARBA00023163"/>
    </source>
</evidence>
<reference evidence="12" key="3">
    <citation type="submission" date="2025-04" db="UniProtKB">
        <authorList>
            <consortium name="RefSeq"/>
        </authorList>
    </citation>
    <scope>IDENTIFICATION</scope>
    <source>
        <strain evidence="12">CBS 781.70</strain>
    </source>
</reference>
<dbReference type="AlphaFoldDB" id="A0A6G1G973"/>
<feature type="compositionally biased region" description="Low complexity" evidence="9">
    <location>
        <begin position="311"/>
        <end position="325"/>
    </location>
</feature>
<evidence type="ECO:0000313" key="10">
    <source>
        <dbReference type="EMBL" id="KAF1814627.1"/>
    </source>
</evidence>
<dbReference type="GO" id="GO:0003712">
    <property type="term" value="F:transcription coregulator activity"/>
    <property type="evidence" value="ECO:0007669"/>
    <property type="project" value="InterPro"/>
</dbReference>
<evidence type="ECO:0000256" key="7">
    <source>
        <dbReference type="ARBA" id="ARBA00031259"/>
    </source>
</evidence>
<evidence type="ECO:0000256" key="9">
    <source>
        <dbReference type="SAM" id="MobiDB-lite"/>
    </source>
</evidence>
<accession>A0A6G1G973</accession>
<feature type="region of interest" description="Disordered" evidence="9">
    <location>
        <begin position="183"/>
        <end position="211"/>
    </location>
</feature>
<dbReference type="PANTHER" id="PTHR13104">
    <property type="entry name" value="MED-6-RELATED"/>
    <property type="match status" value="1"/>
</dbReference>
<dbReference type="EMBL" id="ML975153">
    <property type="protein sequence ID" value="KAF1814627.1"/>
    <property type="molecule type" value="Genomic_DNA"/>
</dbReference>